<dbReference type="AlphaFoldDB" id="A0A0G1JKF2"/>
<sequence>MSIDQETSIEVRKAAAAMEFGGAVKEFRLDQSSIFVSAIEKMEGMDHGPNHTEGDPKEHSELYVAELNSYVRNREGDFSAEEVRLLRLAGTLHDIGKAETLKYDVVSGKQNEVVGAAVEQIEQAQNLKLRLLAEVSGKSTEEITVLSGGKRADLLKQHEAVLQVRLIAVAKEYPALAANFRGHDKKSAEMSKNVIQESGLELSADDAELLDYLLSNHMNLLDLADLSETDLEDPKKMQGIGKIFENAFVEGEKGSRKINTRKIKLLLALTYADNASTHHRGDSDSDREAAFKRIVEVVEKLKIAIEPVLEKETQDKKVDDSLTEAFKDQGGLSAVLKGKGFQGKQIGEANAKVKEFVRNNLDQDQNGLNEKIRGFVQSL</sequence>
<name>A0A0G1JKF2_9BACT</name>
<reference evidence="1 2" key="1">
    <citation type="journal article" date="2015" name="Nature">
        <title>rRNA introns, odd ribosomes, and small enigmatic genomes across a large radiation of phyla.</title>
        <authorList>
            <person name="Brown C.T."/>
            <person name="Hug L.A."/>
            <person name="Thomas B.C."/>
            <person name="Sharon I."/>
            <person name="Castelle C.J."/>
            <person name="Singh A."/>
            <person name="Wilkins M.J."/>
            <person name="Williams K.H."/>
            <person name="Banfield J.F."/>
        </authorList>
    </citation>
    <scope>NUCLEOTIDE SEQUENCE [LARGE SCALE GENOMIC DNA]</scope>
</reference>
<protein>
    <recommendedName>
        <fullName evidence="3">HD domain-containing protein</fullName>
    </recommendedName>
</protein>
<dbReference type="EMBL" id="LCJB01000007">
    <property type="protein sequence ID" value="KKT71835.1"/>
    <property type="molecule type" value="Genomic_DNA"/>
</dbReference>
<gene>
    <name evidence="1" type="ORF">UW63_C0007G0017</name>
</gene>
<evidence type="ECO:0008006" key="3">
    <source>
        <dbReference type="Google" id="ProtNLM"/>
    </source>
</evidence>
<dbReference type="Proteomes" id="UP000034154">
    <property type="component" value="Unassembled WGS sequence"/>
</dbReference>
<proteinExistence type="predicted"/>
<organism evidence="1 2">
    <name type="scientific">Candidatus Uhrbacteria bacterium GW2011_GWF2_44_350</name>
    <dbReference type="NCBI Taxonomy" id="1619000"/>
    <lineage>
        <taxon>Bacteria</taxon>
        <taxon>Candidatus Uhriibacteriota</taxon>
    </lineage>
</organism>
<evidence type="ECO:0000313" key="1">
    <source>
        <dbReference type="EMBL" id="KKT71835.1"/>
    </source>
</evidence>
<evidence type="ECO:0000313" key="2">
    <source>
        <dbReference type="Proteomes" id="UP000034154"/>
    </source>
</evidence>
<accession>A0A0G1JKF2</accession>
<comment type="caution">
    <text evidence="1">The sequence shown here is derived from an EMBL/GenBank/DDBJ whole genome shotgun (WGS) entry which is preliminary data.</text>
</comment>